<organism evidence="2 3">
    <name type="scientific">Sarocladium strictum</name>
    <name type="common">Black bundle disease fungus</name>
    <name type="synonym">Acremonium strictum</name>
    <dbReference type="NCBI Taxonomy" id="5046"/>
    <lineage>
        <taxon>Eukaryota</taxon>
        <taxon>Fungi</taxon>
        <taxon>Dikarya</taxon>
        <taxon>Ascomycota</taxon>
        <taxon>Pezizomycotina</taxon>
        <taxon>Sordariomycetes</taxon>
        <taxon>Hypocreomycetidae</taxon>
        <taxon>Hypocreales</taxon>
        <taxon>Sarocladiaceae</taxon>
        <taxon>Sarocladium</taxon>
    </lineage>
</organism>
<dbReference type="GO" id="GO:0005655">
    <property type="term" value="C:nucleolar ribonuclease P complex"/>
    <property type="evidence" value="ECO:0007669"/>
    <property type="project" value="InterPro"/>
</dbReference>
<feature type="domain" description="Ribonucleases P/MRP subunit Pop8-like" evidence="1">
    <location>
        <begin position="30"/>
        <end position="107"/>
    </location>
</feature>
<dbReference type="GO" id="GO:0000294">
    <property type="term" value="P:nuclear-transcribed mRNA catabolic process, RNase MRP-dependent"/>
    <property type="evidence" value="ECO:0007669"/>
    <property type="project" value="TreeGrafter"/>
</dbReference>
<dbReference type="InterPro" id="IPR049128">
    <property type="entry name" value="Pop8-like_dom"/>
</dbReference>
<evidence type="ECO:0000313" key="2">
    <source>
        <dbReference type="EMBL" id="KAK0392228.1"/>
    </source>
</evidence>
<dbReference type="AlphaFoldDB" id="A0AA39GRH4"/>
<dbReference type="GO" id="GO:0000171">
    <property type="term" value="F:ribonuclease MRP activity"/>
    <property type="evidence" value="ECO:0007669"/>
    <property type="project" value="TreeGrafter"/>
</dbReference>
<dbReference type="GO" id="GO:0000172">
    <property type="term" value="C:ribonuclease MRP complex"/>
    <property type="evidence" value="ECO:0007669"/>
    <property type="project" value="InterPro"/>
</dbReference>
<keyword evidence="3" id="KW-1185">Reference proteome</keyword>
<evidence type="ECO:0000313" key="3">
    <source>
        <dbReference type="Proteomes" id="UP001175261"/>
    </source>
</evidence>
<dbReference type="GO" id="GO:0008033">
    <property type="term" value="P:tRNA processing"/>
    <property type="evidence" value="ECO:0007669"/>
    <property type="project" value="InterPro"/>
</dbReference>
<sequence>MSAQADMSISKAKGFNKSIDILTCTIRAPPFSYVHLEVVSADPTSNNQDSNLDELQVKSYCSAACRQFLGLTGAAIPIDILKVDGMDCWLRLPRQDLGSFSAAVTTWKGTTDEKGERVVLRVKQCSDWLGMMVGTEQQAKLWGP</sequence>
<dbReference type="Pfam" id="PF20976">
    <property type="entry name" value="Pop8"/>
    <property type="match status" value="1"/>
</dbReference>
<evidence type="ECO:0000259" key="1">
    <source>
        <dbReference type="Pfam" id="PF20976"/>
    </source>
</evidence>
<dbReference type="EMBL" id="JAPDFR010000001">
    <property type="protein sequence ID" value="KAK0392228.1"/>
    <property type="molecule type" value="Genomic_DNA"/>
</dbReference>
<proteinExistence type="predicted"/>
<dbReference type="PANTHER" id="PTHR28173">
    <property type="entry name" value="RIBONUCLEASES P/MRP PROTEIN SUBUNIT POP8"/>
    <property type="match status" value="1"/>
</dbReference>
<protein>
    <recommendedName>
        <fullName evidence="1">Ribonucleases P/MRP subunit Pop8-like domain-containing protein</fullName>
    </recommendedName>
</protein>
<dbReference type="PANTHER" id="PTHR28173:SF1">
    <property type="entry name" value="RIBONUCLEASES P_MRP PROTEIN SUBUNIT POP8"/>
    <property type="match status" value="1"/>
</dbReference>
<accession>A0AA39GRH4</accession>
<name>A0AA39GRH4_SARSR</name>
<reference evidence="2" key="1">
    <citation type="submission" date="2022-10" db="EMBL/GenBank/DDBJ databases">
        <title>Determination and structural analysis of whole genome sequence of Sarocladium strictum F4-1.</title>
        <authorList>
            <person name="Hu L."/>
            <person name="Jiang Y."/>
        </authorList>
    </citation>
    <scope>NUCLEOTIDE SEQUENCE</scope>
    <source>
        <strain evidence="2">F4-1</strain>
    </source>
</reference>
<dbReference type="GO" id="GO:0034965">
    <property type="term" value="P:intronic box C/D snoRNA processing"/>
    <property type="evidence" value="ECO:0007669"/>
    <property type="project" value="TreeGrafter"/>
</dbReference>
<dbReference type="Proteomes" id="UP001175261">
    <property type="component" value="Unassembled WGS sequence"/>
</dbReference>
<dbReference type="InterPro" id="IPR020347">
    <property type="entry name" value="Pop8"/>
</dbReference>
<comment type="caution">
    <text evidence="2">The sequence shown here is derived from an EMBL/GenBank/DDBJ whole genome shotgun (WGS) entry which is preliminary data.</text>
</comment>
<dbReference type="GO" id="GO:0004526">
    <property type="term" value="F:ribonuclease P activity"/>
    <property type="evidence" value="ECO:0007669"/>
    <property type="project" value="TreeGrafter"/>
</dbReference>
<gene>
    <name evidence="2" type="ORF">NLU13_1725</name>
</gene>